<sequence>MAAHRWDGALTSLWTDLDGPDDATDVAWSGPDGLLPSPYPVGDLAMGAVGAAARAACELAAARGVDAGTPTVDGRRVAASFRGDQLMRVDGAASPSFAPLSGFWATRDGWVRTHANYPHHRARLLDALGLPGADTGPDQLAATLRERTAEDVETTVTDAGGIATAVRSEDAWDAHPQGRAVAAAPLIRRSTRDGGPGGPAPIADATAVRPARGLRVLDLTRVLAGPVATRTLALLGADVLRIDPPGTAEIESQHLDTGPGKRSATLDLRTPAGRSTLDDLLAGAHVLVTAYRPGSLGAFGLDPDELAVHRPDLVVATLDAWGDDGPFAARRGFDSIVQAASGIALRTVRDDGRPGALPAQALDHATGYLTAASVLLGLADRFRLGTGTTARLALARTAHRLRAMPAVDTAVDDDPTTALEPALTEIACAAGRLRLPRPAFRLARGPDTWERPPTRWGSDVPAWGPRSG</sequence>
<dbReference type="Pfam" id="PF02515">
    <property type="entry name" value="CoA_transf_3"/>
    <property type="match status" value="1"/>
</dbReference>
<gene>
    <name evidence="2" type="ORF">EV378_3181</name>
</gene>
<dbReference type="RefSeq" id="WP_207908682.1">
    <property type="nucleotide sequence ID" value="NZ_SMFZ01000001.1"/>
</dbReference>
<evidence type="ECO:0000313" key="3">
    <source>
        <dbReference type="Proteomes" id="UP000295560"/>
    </source>
</evidence>
<protein>
    <submittedName>
        <fullName evidence="2">CoA transferase family III</fullName>
    </submittedName>
</protein>
<proteinExistence type="predicted"/>
<dbReference type="PANTHER" id="PTHR48228">
    <property type="entry name" value="SUCCINYL-COA--D-CITRAMALATE COA-TRANSFERASE"/>
    <property type="match status" value="1"/>
</dbReference>
<evidence type="ECO:0000256" key="1">
    <source>
        <dbReference type="SAM" id="MobiDB-lite"/>
    </source>
</evidence>
<keyword evidence="3" id="KW-1185">Reference proteome</keyword>
<dbReference type="InterPro" id="IPR003673">
    <property type="entry name" value="CoA-Trfase_fam_III"/>
</dbReference>
<comment type="caution">
    <text evidence="2">The sequence shown here is derived from an EMBL/GenBank/DDBJ whole genome shotgun (WGS) entry which is preliminary data.</text>
</comment>
<reference evidence="2 3" key="1">
    <citation type="submission" date="2019-03" db="EMBL/GenBank/DDBJ databases">
        <title>Sequencing the genomes of 1000 actinobacteria strains.</title>
        <authorList>
            <person name="Klenk H.-P."/>
        </authorList>
    </citation>
    <scope>NUCLEOTIDE SEQUENCE [LARGE SCALE GENOMIC DNA]</scope>
    <source>
        <strain evidence="2 3">DSM 44969</strain>
    </source>
</reference>
<dbReference type="Gene3D" id="3.40.50.10540">
    <property type="entry name" value="Crotonobetainyl-coa:carnitine coa-transferase, domain 1"/>
    <property type="match status" value="2"/>
</dbReference>
<keyword evidence="2" id="KW-0808">Transferase</keyword>
<evidence type="ECO:0000313" key="2">
    <source>
        <dbReference type="EMBL" id="TCK27313.1"/>
    </source>
</evidence>
<dbReference type="InterPro" id="IPR023606">
    <property type="entry name" value="CoA-Trfase_III_dom_1_sf"/>
</dbReference>
<dbReference type="InterPro" id="IPR050509">
    <property type="entry name" value="CoA-transferase_III"/>
</dbReference>
<accession>A0A4R1I0D0</accession>
<name>A0A4R1I0D0_PSEEN</name>
<dbReference type="PANTHER" id="PTHR48228:SF4">
    <property type="entry name" value="BLR3030 PROTEIN"/>
    <property type="match status" value="1"/>
</dbReference>
<dbReference type="SUPFAM" id="SSF89796">
    <property type="entry name" value="CoA-transferase family III (CaiB/BaiF)"/>
    <property type="match status" value="2"/>
</dbReference>
<organism evidence="2 3">
    <name type="scientific">Pseudonocardia endophytica</name>
    <dbReference type="NCBI Taxonomy" id="401976"/>
    <lineage>
        <taxon>Bacteria</taxon>
        <taxon>Bacillati</taxon>
        <taxon>Actinomycetota</taxon>
        <taxon>Actinomycetes</taxon>
        <taxon>Pseudonocardiales</taxon>
        <taxon>Pseudonocardiaceae</taxon>
        <taxon>Pseudonocardia</taxon>
    </lineage>
</organism>
<dbReference type="AlphaFoldDB" id="A0A4R1I0D0"/>
<dbReference type="InterPro" id="IPR044855">
    <property type="entry name" value="CoA-Trfase_III_dom3_sf"/>
</dbReference>
<feature type="region of interest" description="Disordered" evidence="1">
    <location>
        <begin position="445"/>
        <end position="468"/>
    </location>
</feature>
<dbReference type="GO" id="GO:0016740">
    <property type="term" value="F:transferase activity"/>
    <property type="evidence" value="ECO:0007669"/>
    <property type="project" value="UniProtKB-KW"/>
</dbReference>
<dbReference type="Gene3D" id="3.30.1540.10">
    <property type="entry name" value="formyl-coa transferase, domain 3"/>
    <property type="match status" value="1"/>
</dbReference>
<dbReference type="Proteomes" id="UP000295560">
    <property type="component" value="Unassembled WGS sequence"/>
</dbReference>
<dbReference type="EMBL" id="SMFZ01000001">
    <property type="protein sequence ID" value="TCK27313.1"/>
    <property type="molecule type" value="Genomic_DNA"/>
</dbReference>